<evidence type="ECO:0000313" key="8">
    <source>
        <dbReference type="Proteomes" id="UP000800036"/>
    </source>
</evidence>
<keyword evidence="4 5" id="KW-1015">Disulfide bond</keyword>
<accession>A0A6A5V644</accession>
<dbReference type="PANTHER" id="PTHR33353:SF2">
    <property type="entry name" value="ENDO-BETA-1,4-GLUCANASE D"/>
    <property type="match status" value="1"/>
</dbReference>
<dbReference type="GO" id="GO:0030248">
    <property type="term" value="F:cellulose binding"/>
    <property type="evidence" value="ECO:0007669"/>
    <property type="project" value="UniProtKB-UniRule"/>
</dbReference>
<gene>
    <name evidence="7" type="ORF">BU23DRAFT_466377</name>
</gene>
<dbReference type="Proteomes" id="UP000800036">
    <property type="component" value="Unassembled WGS sequence"/>
</dbReference>
<evidence type="ECO:0000256" key="4">
    <source>
        <dbReference type="ARBA" id="ARBA00023157"/>
    </source>
</evidence>
<reference evidence="7" key="1">
    <citation type="journal article" date="2020" name="Stud. Mycol.">
        <title>101 Dothideomycetes genomes: a test case for predicting lifestyles and emergence of pathogens.</title>
        <authorList>
            <person name="Haridas S."/>
            <person name="Albert R."/>
            <person name="Binder M."/>
            <person name="Bloem J."/>
            <person name="Labutti K."/>
            <person name="Salamov A."/>
            <person name="Andreopoulos B."/>
            <person name="Baker S."/>
            <person name="Barry K."/>
            <person name="Bills G."/>
            <person name="Bluhm B."/>
            <person name="Cannon C."/>
            <person name="Castanera R."/>
            <person name="Culley D."/>
            <person name="Daum C."/>
            <person name="Ezra D."/>
            <person name="Gonzalez J."/>
            <person name="Henrissat B."/>
            <person name="Kuo A."/>
            <person name="Liang C."/>
            <person name="Lipzen A."/>
            <person name="Lutzoni F."/>
            <person name="Magnuson J."/>
            <person name="Mondo S."/>
            <person name="Nolan M."/>
            <person name="Ohm R."/>
            <person name="Pangilinan J."/>
            <person name="Park H.-J."/>
            <person name="Ramirez L."/>
            <person name="Alfaro M."/>
            <person name="Sun H."/>
            <person name="Tritt A."/>
            <person name="Yoshinaga Y."/>
            <person name="Zwiers L.-H."/>
            <person name="Turgeon B."/>
            <person name="Goodwin S."/>
            <person name="Spatafora J."/>
            <person name="Crous P."/>
            <person name="Grigoriev I."/>
        </authorList>
    </citation>
    <scope>NUCLEOTIDE SEQUENCE</scope>
    <source>
        <strain evidence="7">CBS 107.79</strain>
    </source>
</reference>
<protein>
    <recommendedName>
        <fullName evidence="5">AA9 family lytic polysaccharide monooxygenase</fullName>
        <ecNumber evidence="5">1.14.99.56</ecNumber>
    </recommendedName>
    <alternativeName>
        <fullName evidence="5">Endo-beta-1,4-glucanase</fullName>
    </alternativeName>
    <alternativeName>
        <fullName evidence="5">Glycosyl hydrolase 61 family protein</fullName>
    </alternativeName>
</protein>
<evidence type="ECO:0000256" key="1">
    <source>
        <dbReference type="ARBA" id="ARBA00001973"/>
    </source>
</evidence>
<comment type="catalytic activity">
    <reaction evidence="5">
        <text>[(1-&gt;4)-beta-D-glucosyl]n+m + reduced acceptor + O2 = 4-dehydro-beta-D-glucosyl-[(1-&gt;4)-beta-D-glucosyl]n-1 + [(1-&gt;4)-beta-D-glucosyl]m + acceptor + H2O.</text>
        <dbReference type="EC" id="1.14.99.56"/>
    </reaction>
</comment>
<comment type="domain">
    <text evidence="5">Has a modular structure: an endo-beta-1,4-glucanase catalytic module at the N-terminus, a linker rich in serines and threonines, and a C-terminal carbohydrate-binding module (CBM).</text>
</comment>
<comment type="function">
    <text evidence="5">Lytic polysaccharide monooxygenase (LMPO) that depolymerizes crystalline and amorphous polysaccharides via the oxidation of scissile alpha- or beta-(1-4)-glycosidic bonds, yielding C1 and/or C4 oxidation products. Catalysis by LPMOs requires the reduction of the active-site copper from Cu(II) to Cu(I) by a reducing agent and H(2)O(2) or O(2) as a cosubstrate.</text>
</comment>
<dbReference type="GO" id="GO:0008810">
    <property type="term" value="F:cellulase activity"/>
    <property type="evidence" value="ECO:0007669"/>
    <property type="project" value="UniProtKB-UniRule"/>
</dbReference>
<feature type="domain" description="Auxiliary Activity family 9 catalytic" evidence="6">
    <location>
        <begin position="6"/>
        <end position="162"/>
    </location>
</feature>
<comment type="subcellular location">
    <subcellularLocation>
        <location evidence="2 5">Secreted</location>
    </subcellularLocation>
</comment>
<evidence type="ECO:0000256" key="2">
    <source>
        <dbReference type="ARBA" id="ARBA00004613"/>
    </source>
</evidence>
<dbReference type="OrthoDB" id="3496539at2759"/>
<evidence type="ECO:0000256" key="3">
    <source>
        <dbReference type="ARBA" id="ARBA00022525"/>
    </source>
</evidence>
<keyword evidence="3 5" id="KW-0964">Secreted</keyword>
<evidence type="ECO:0000313" key="7">
    <source>
        <dbReference type="EMBL" id="KAF1972903.1"/>
    </source>
</evidence>
<dbReference type="InterPro" id="IPR049892">
    <property type="entry name" value="AA9"/>
</dbReference>
<dbReference type="PANTHER" id="PTHR33353">
    <property type="entry name" value="PUTATIVE (AFU_ORTHOLOGUE AFUA_1G12560)-RELATED"/>
    <property type="match status" value="1"/>
</dbReference>
<comment type="cofactor">
    <cofactor evidence="1">
        <name>Cu(2+)</name>
        <dbReference type="ChEBI" id="CHEBI:29036"/>
    </cofactor>
</comment>
<dbReference type="Pfam" id="PF03443">
    <property type="entry name" value="AA9"/>
    <property type="match status" value="1"/>
</dbReference>
<dbReference type="GO" id="GO:0005576">
    <property type="term" value="C:extracellular region"/>
    <property type="evidence" value="ECO:0007669"/>
    <property type="project" value="UniProtKB-SubCell"/>
</dbReference>
<name>A0A6A5V644_9PLEO</name>
<dbReference type="AlphaFoldDB" id="A0A6A5V644"/>
<dbReference type="GO" id="GO:0030245">
    <property type="term" value="P:cellulose catabolic process"/>
    <property type="evidence" value="ECO:0007669"/>
    <property type="project" value="UniProtKB-UniRule"/>
</dbReference>
<feature type="non-terminal residue" evidence="7">
    <location>
        <position position="1"/>
    </location>
</feature>
<keyword evidence="5" id="KW-0119">Carbohydrate metabolism</keyword>
<organism evidence="7 8">
    <name type="scientific">Bimuria novae-zelandiae CBS 107.79</name>
    <dbReference type="NCBI Taxonomy" id="1447943"/>
    <lineage>
        <taxon>Eukaryota</taxon>
        <taxon>Fungi</taxon>
        <taxon>Dikarya</taxon>
        <taxon>Ascomycota</taxon>
        <taxon>Pezizomycotina</taxon>
        <taxon>Dothideomycetes</taxon>
        <taxon>Pleosporomycetidae</taxon>
        <taxon>Pleosporales</taxon>
        <taxon>Massarineae</taxon>
        <taxon>Didymosphaeriaceae</taxon>
        <taxon>Bimuria</taxon>
    </lineage>
</organism>
<dbReference type="Gene3D" id="2.70.50.70">
    <property type="match status" value="1"/>
</dbReference>
<dbReference type="EMBL" id="ML976684">
    <property type="protein sequence ID" value="KAF1972903.1"/>
    <property type="molecule type" value="Genomic_DNA"/>
</dbReference>
<dbReference type="InterPro" id="IPR005103">
    <property type="entry name" value="AA9_LPMO"/>
</dbReference>
<proteinExistence type="predicted"/>
<evidence type="ECO:0000256" key="5">
    <source>
        <dbReference type="RuleBase" id="RU368122"/>
    </source>
</evidence>
<dbReference type="EC" id="1.14.99.56" evidence="5"/>
<keyword evidence="5" id="KW-0136">Cellulose degradation</keyword>
<keyword evidence="5" id="KW-0624">Polysaccharide degradation</keyword>
<keyword evidence="8" id="KW-1185">Reference proteome</keyword>
<evidence type="ECO:0000259" key="6">
    <source>
        <dbReference type="Pfam" id="PF03443"/>
    </source>
</evidence>
<sequence length="173" mass="18714">NKGAKAGSTATYTVKAGDKIGFKLFNNEFIEHPSPGFVYVSKALGSGVKDYDGSGDWVKVYGAALCGSNPGQDAQWCSWQKGRLEWTTQKNIPPGEYLVRVEHIGLHQAHEGKAQFYIGKSPGYKIDGDGGGNPGPLNKIPGIYKANDPSIAFNKWNNPKSYVIPGPKVWDGK</sequence>